<dbReference type="Proteomes" id="UP000298061">
    <property type="component" value="Unassembled WGS sequence"/>
</dbReference>
<evidence type="ECO:0000313" key="2">
    <source>
        <dbReference type="EMBL" id="TFY73300.1"/>
    </source>
</evidence>
<accession>A0A4Y9ZGJ9</accession>
<dbReference type="EMBL" id="SFCI01003034">
    <property type="protein sequence ID" value="TFY73300.1"/>
    <property type="molecule type" value="Genomic_DNA"/>
</dbReference>
<reference evidence="2 3" key="1">
    <citation type="submission" date="2019-02" db="EMBL/GenBank/DDBJ databases">
        <title>Genome sequencing of the rare red list fungi Hericium alpestre (H. flagellum).</title>
        <authorList>
            <person name="Buettner E."/>
            <person name="Kellner H."/>
        </authorList>
    </citation>
    <scope>NUCLEOTIDE SEQUENCE [LARGE SCALE GENOMIC DNA]</scope>
    <source>
        <strain evidence="2 3">DSM 108284</strain>
    </source>
</reference>
<name>A0A4Y9ZGJ9_9AGAM</name>
<proteinExistence type="predicted"/>
<keyword evidence="1" id="KW-1133">Transmembrane helix</keyword>
<feature type="transmembrane region" description="Helical" evidence="1">
    <location>
        <begin position="33"/>
        <end position="56"/>
    </location>
</feature>
<gene>
    <name evidence="2" type="ORF">EWM64_g10711</name>
</gene>
<keyword evidence="3" id="KW-1185">Reference proteome</keyword>
<evidence type="ECO:0000256" key="1">
    <source>
        <dbReference type="SAM" id="Phobius"/>
    </source>
</evidence>
<feature type="non-terminal residue" evidence="2">
    <location>
        <position position="1"/>
    </location>
</feature>
<dbReference type="STRING" id="135208.A0A4Y9ZGJ9"/>
<sequence length="109" mass="11955">LPVLMIVVDAGVLYSAALLSALLCFVNHSNGQYVVLDMVMPVISIAFYMVIIRVGIAKVASEPLHGGEESFSMAPIEVHITHLTERRNDGPLHDAEEPMAKLDYDSMQM</sequence>
<evidence type="ECO:0000313" key="3">
    <source>
        <dbReference type="Proteomes" id="UP000298061"/>
    </source>
</evidence>
<dbReference type="OrthoDB" id="3268973at2759"/>
<keyword evidence="1" id="KW-0472">Membrane</keyword>
<dbReference type="AlphaFoldDB" id="A0A4Y9ZGJ9"/>
<keyword evidence="1" id="KW-0812">Transmembrane</keyword>
<comment type="caution">
    <text evidence="2">The sequence shown here is derived from an EMBL/GenBank/DDBJ whole genome shotgun (WGS) entry which is preliminary data.</text>
</comment>
<organism evidence="2 3">
    <name type="scientific">Hericium alpestre</name>
    <dbReference type="NCBI Taxonomy" id="135208"/>
    <lineage>
        <taxon>Eukaryota</taxon>
        <taxon>Fungi</taxon>
        <taxon>Dikarya</taxon>
        <taxon>Basidiomycota</taxon>
        <taxon>Agaricomycotina</taxon>
        <taxon>Agaricomycetes</taxon>
        <taxon>Russulales</taxon>
        <taxon>Hericiaceae</taxon>
        <taxon>Hericium</taxon>
    </lineage>
</organism>
<feature type="transmembrane region" description="Helical" evidence="1">
    <location>
        <begin position="6"/>
        <end position="26"/>
    </location>
</feature>
<protein>
    <submittedName>
        <fullName evidence="2">Uncharacterized protein</fullName>
    </submittedName>
</protein>